<evidence type="ECO:0000313" key="7">
    <source>
        <dbReference type="Proteomes" id="UP000770717"/>
    </source>
</evidence>
<keyword evidence="2" id="KW-0645">Protease</keyword>
<evidence type="ECO:0000256" key="4">
    <source>
        <dbReference type="ARBA" id="ARBA00023049"/>
    </source>
</evidence>
<feature type="region of interest" description="Disordered" evidence="5">
    <location>
        <begin position="46"/>
        <end position="92"/>
    </location>
</feature>
<dbReference type="EMBL" id="WNTK01000012">
    <property type="protein sequence ID" value="KAG9474722.1"/>
    <property type="molecule type" value="Genomic_DNA"/>
</dbReference>
<keyword evidence="3" id="KW-0378">Hydrolase</keyword>
<name>A0A8J6ERX0_ELECQ</name>
<dbReference type="GO" id="GO:0006508">
    <property type="term" value="P:proteolysis"/>
    <property type="evidence" value="ECO:0007669"/>
    <property type="project" value="UniProtKB-KW"/>
</dbReference>
<dbReference type="GO" id="GO:0008237">
    <property type="term" value="F:metallopeptidase activity"/>
    <property type="evidence" value="ECO:0007669"/>
    <property type="project" value="UniProtKB-KW"/>
</dbReference>
<evidence type="ECO:0000313" key="6">
    <source>
        <dbReference type="EMBL" id="KAG9474722.1"/>
    </source>
</evidence>
<keyword evidence="4" id="KW-0482">Metalloprotease</keyword>
<dbReference type="InterPro" id="IPR012548">
    <property type="entry name" value="MATCAP"/>
</dbReference>
<keyword evidence="7" id="KW-1185">Reference proteome</keyword>
<dbReference type="Proteomes" id="UP000770717">
    <property type="component" value="Unassembled WGS sequence"/>
</dbReference>
<dbReference type="PANTHER" id="PTHR31817:SF1">
    <property type="entry name" value="MICROTUBULE-ASSOCIATED TYROSINE CARBOXYPEPTIDASE 1"/>
    <property type="match status" value="1"/>
</dbReference>
<sequence>MDICRSLCILAWSPLCGRPPAQVLLSGLRLVVPLTGRMVVDAAHQAYNTMSSTPPKKSEERSKKKSSQMNGFHVRPAPGPGRSLSSAPTAQRRLSGSAMYSCGWMRRSESSCTLNNSSGGGARGRMRPAGSLPSISKAAADNRTVKRTSCLLVALRPTNVEQERDKFFLSDYSYNPQFQYQEPMSAGVVEKYSQASNQFLAQALRILNAVLKKYGSYESFESLTGGGLLSKCQIWACCRRYMQKESCSGEAASVRTRSTWMASYASSVTGATLTSAC</sequence>
<protein>
    <submittedName>
        <fullName evidence="6">Uncharacterized protein</fullName>
    </submittedName>
</protein>
<dbReference type="AlphaFoldDB" id="A0A8J6ERX0"/>
<gene>
    <name evidence="6" type="ORF">GDO78_003273</name>
</gene>
<feature type="compositionally biased region" description="Polar residues" evidence="5">
    <location>
        <begin position="83"/>
        <end position="92"/>
    </location>
</feature>
<dbReference type="PANTHER" id="PTHR31817">
    <property type="match status" value="1"/>
</dbReference>
<evidence type="ECO:0000256" key="2">
    <source>
        <dbReference type="ARBA" id="ARBA00022670"/>
    </source>
</evidence>
<evidence type="ECO:0000256" key="3">
    <source>
        <dbReference type="ARBA" id="ARBA00022801"/>
    </source>
</evidence>
<proteinExistence type="predicted"/>
<comment type="caution">
    <text evidence="6">The sequence shown here is derived from an EMBL/GenBank/DDBJ whole genome shotgun (WGS) entry which is preliminary data.</text>
</comment>
<accession>A0A8J6ERX0</accession>
<reference evidence="6" key="1">
    <citation type="thesis" date="2020" institute="ProQuest LLC" country="789 East Eisenhower Parkway, Ann Arbor, MI, USA">
        <title>Comparative Genomics and Chromosome Evolution.</title>
        <authorList>
            <person name="Mudd A.B."/>
        </authorList>
    </citation>
    <scope>NUCLEOTIDE SEQUENCE</scope>
    <source>
        <strain evidence="6">HN-11 Male</strain>
        <tissue evidence="6">Kidney and liver</tissue>
    </source>
</reference>
<organism evidence="6 7">
    <name type="scientific">Eleutherodactylus coqui</name>
    <name type="common">Puerto Rican coqui</name>
    <dbReference type="NCBI Taxonomy" id="57060"/>
    <lineage>
        <taxon>Eukaryota</taxon>
        <taxon>Metazoa</taxon>
        <taxon>Chordata</taxon>
        <taxon>Craniata</taxon>
        <taxon>Vertebrata</taxon>
        <taxon>Euteleostomi</taxon>
        <taxon>Amphibia</taxon>
        <taxon>Batrachia</taxon>
        <taxon>Anura</taxon>
        <taxon>Neobatrachia</taxon>
        <taxon>Hyloidea</taxon>
        <taxon>Eleutherodactylidae</taxon>
        <taxon>Eleutherodactylinae</taxon>
        <taxon>Eleutherodactylus</taxon>
        <taxon>Eleutherodactylus</taxon>
    </lineage>
</organism>
<evidence type="ECO:0000256" key="1">
    <source>
        <dbReference type="ARBA" id="ARBA00001947"/>
    </source>
</evidence>
<evidence type="ECO:0000256" key="5">
    <source>
        <dbReference type="SAM" id="MobiDB-lite"/>
    </source>
</evidence>
<dbReference type="OrthoDB" id="449345at2759"/>
<comment type="cofactor">
    <cofactor evidence="1">
        <name>Zn(2+)</name>
        <dbReference type="ChEBI" id="CHEBI:29105"/>
    </cofactor>
</comment>